<keyword evidence="1" id="KW-0862">Zinc</keyword>
<organism evidence="4 5">
    <name type="scientific">Syncephalis pseudoplumigaleata</name>
    <dbReference type="NCBI Taxonomy" id="1712513"/>
    <lineage>
        <taxon>Eukaryota</taxon>
        <taxon>Fungi</taxon>
        <taxon>Fungi incertae sedis</taxon>
        <taxon>Zoopagomycota</taxon>
        <taxon>Zoopagomycotina</taxon>
        <taxon>Zoopagomycetes</taxon>
        <taxon>Zoopagales</taxon>
        <taxon>Piptocephalidaceae</taxon>
        <taxon>Syncephalis</taxon>
    </lineage>
</organism>
<dbReference type="PROSITE" id="PS50157">
    <property type="entry name" value="ZINC_FINGER_C2H2_2"/>
    <property type="match status" value="1"/>
</dbReference>
<feature type="domain" description="C2H2-type" evidence="3">
    <location>
        <begin position="139"/>
        <end position="167"/>
    </location>
</feature>
<feature type="compositionally biased region" description="Low complexity" evidence="2">
    <location>
        <begin position="196"/>
        <end position="214"/>
    </location>
</feature>
<dbReference type="EMBL" id="KZ989685">
    <property type="protein sequence ID" value="RKP25604.1"/>
    <property type="molecule type" value="Genomic_DNA"/>
</dbReference>
<dbReference type="GO" id="GO:0008270">
    <property type="term" value="F:zinc ion binding"/>
    <property type="evidence" value="ECO:0007669"/>
    <property type="project" value="UniProtKB-KW"/>
</dbReference>
<dbReference type="SUPFAM" id="SSF57667">
    <property type="entry name" value="beta-beta-alpha zinc fingers"/>
    <property type="match status" value="1"/>
</dbReference>
<dbReference type="SMART" id="SM00355">
    <property type="entry name" value="ZnF_C2H2"/>
    <property type="match status" value="3"/>
</dbReference>
<dbReference type="Gene3D" id="3.30.160.60">
    <property type="entry name" value="Classic Zinc Finger"/>
    <property type="match status" value="1"/>
</dbReference>
<protein>
    <recommendedName>
        <fullName evidence="3">C2H2-type domain-containing protein</fullName>
    </recommendedName>
</protein>
<keyword evidence="1" id="KW-0479">Metal-binding</keyword>
<dbReference type="InterPro" id="IPR013087">
    <property type="entry name" value="Znf_C2H2_type"/>
</dbReference>
<evidence type="ECO:0000256" key="1">
    <source>
        <dbReference type="PROSITE-ProRule" id="PRU00042"/>
    </source>
</evidence>
<dbReference type="PROSITE" id="PS00028">
    <property type="entry name" value="ZINC_FINGER_C2H2_1"/>
    <property type="match status" value="2"/>
</dbReference>
<dbReference type="InterPro" id="IPR036236">
    <property type="entry name" value="Znf_C2H2_sf"/>
</dbReference>
<feature type="compositionally biased region" description="Basic and acidic residues" evidence="2">
    <location>
        <begin position="179"/>
        <end position="191"/>
    </location>
</feature>
<dbReference type="AlphaFoldDB" id="A0A4P9YZR9"/>
<gene>
    <name evidence="4" type="ORF">SYNPS1DRAFT_28667</name>
</gene>
<keyword evidence="5" id="KW-1185">Reference proteome</keyword>
<evidence type="ECO:0000313" key="5">
    <source>
        <dbReference type="Proteomes" id="UP000278143"/>
    </source>
</evidence>
<proteinExistence type="predicted"/>
<evidence type="ECO:0000256" key="2">
    <source>
        <dbReference type="SAM" id="MobiDB-lite"/>
    </source>
</evidence>
<dbReference type="Proteomes" id="UP000278143">
    <property type="component" value="Unassembled WGS sequence"/>
</dbReference>
<evidence type="ECO:0000313" key="4">
    <source>
        <dbReference type="EMBL" id="RKP25604.1"/>
    </source>
</evidence>
<keyword evidence="1" id="KW-0863">Zinc-finger</keyword>
<feature type="compositionally biased region" description="Pro residues" evidence="2">
    <location>
        <begin position="215"/>
        <end position="224"/>
    </location>
</feature>
<sequence length="365" mass="39362">MDNFTHFSLPSVGESGVFALHHGSPSLSPAGSPAINGRIVGPIRRGSITTSRNGNNARLLGPFFCRWEDCLLCEHAFPTGDAIWRHIETEHLSSRLQAVGSSEPNTGGLTCRWVGCDEVRPSLFRLKSHMKKHLDWRPFGCEHCDERFKHRGDQKKHLARKHPDAAPLRPRGSRGTGARAKEERERRHSVPEEEFNGGICSSSINGSGSNSHGSLPPPPPPPQPCETMPEYPFTHSAPPTFPGPIAPPPALSDYAFTAVSSASGAPMSAPMMQPSLSGSSNVSSDHRSSLMSMMEAAGHFAMPADFSAISQPAHGYQQLVSHPGPLAFPYSHLPEAPASAPVACPTDPMAHILVNPQGKYARFSR</sequence>
<dbReference type="OrthoDB" id="21416at2759"/>
<evidence type="ECO:0000259" key="3">
    <source>
        <dbReference type="PROSITE" id="PS50157"/>
    </source>
</evidence>
<reference evidence="5" key="1">
    <citation type="journal article" date="2018" name="Nat. Microbiol.">
        <title>Leveraging single-cell genomics to expand the fungal tree of life.</title>
        <authorList>
            <person name="Ahrendt S.R."/>
            <person name="Quandt C.A."/>
            <person name="Ciobanu D."/>
            <person name="Clum A."/>
            <person name="Salamov A."/>
            <person name="Andreopoulos B."/>
            <person name="Cheng J.F."/>
            <person name="Woyke T."/>
            <person name="Pelin A."/>
            <person name="Henrissat B."/>
            <person name="Reynolds N.K."/>
            <person name="Benny G.L."/>
            <person name="Smith M.E."/>
            <person name="James T.Y."/>
            <person name="Grigoriev I.V."/>
        </authorList>
    </citation>
    <scope>NUCLEOTIDE SEQUENCE [LARGE SCALE GENOMIC DNA]</scope>
    <source>
        <strain evidence="5">Benny S71-1</strain>
    </source>
</reference>
<name>A0A4P9YZR9_9FUNG</name>
<accession>A0A4P9YZR9</accession>
<feature type="region of interest" description="Disordered" evidence="2">
    <location>
        <begin position="152"/>
        <end position="232"/>
    </location>
</feature>